<feature type="compositionally biased region" description="Basic and acidic residues" evidence="1">
    <location>
        <begin position="138"/>
        <end position="147"/>
    </location>
</feature>
<feature type="transmembrane region" description="Helical" evidence="2">
    <location>
        <begin position="577"/>
        <end position="603"/>
    </location>
</feature>
<dbReference type="EMBL" id="SNRW01002522">
    <property type="protein sequence ID" value="KAA6392500.1"/>
    <property type="molecule type" value="Genomic_DNA"/>
</dbReference>
<proteinExistence type="predicted"/>
<sequence>NQIIFSLNNSFKPSSRRVYLIDSISNGFLSTLDPISFSLKSTYPDNLYKVSQGIILRKYSPETDNYKEVEVDENQSEQKNAIENAIQDEQGGENRDVVGINVTSNEVYEEETITVPDNKAYIIQPTQENPENPPVLRPAEKTDEHGDPQTSTEPLVNIEGNKTLEIKGFIVEYFQSETTSPVLKTDGDAVLRLNNVTLSSDKRVKEGDTITAQPSSTEKTTPFLEAHGVLVVLKDVVIEPSNFISSNVILLSGSQGANNHQFLAENSNFQVQNNPGSQSFLNIIQFTVVIKGSTFEGQRRDNNNNENRRSSLKKDIMNAVQQQTCEWSTGSVSIVDGVGFFEDTTFKSLSEGALKIGKGGIVTLKNSVLLYDNKPTDSNLGRNIICGGTAVSPAQLLAESSSFSEVEPDGKAGSISRNKWVLADGATCKITGSLGQEKMLLYTPQIQSIKATGNTEKTGIDVVIEGKSLFGCGKLYLQVSAVSQQVMNADAVKQYKLEDVATTWDSDTSISVSIGADELVQRGKKLTVSVLVQTADNSLHDAELAAGGSNTVEVSGFEAEKEHEVEVEPKSGLSTGALIGIIVAAVAVVVIIVIVIICCVCCWKKSSSSDSSRDKDKNRSKYHDTKSVPMEENRW</sequence>
<keyword evidence="2" id="KW-1133">Transmembrane helix</keyword>
<evidence type="ECO:0000313" key="3">
    <source>
        <dbReference type="EMBL" id="KAA6392500.1"/>
    </source>
</evidence>
<protein>
    <submittedName>
        <fullName evidence="3">Uncharacterized protein</fullName>
    </submittedName>
</protein>
<organism evidence="3 4">
    <name type="scientific">Streblomastix strix</name>
    <dbReference type="NCBI Taxonomy" id="222440"/>
    <lineage>
        <taxon>Eukaryota</taxon>
        <taxon>Metamonada</taxon>
        <taxon>Preaxostyla</taxon>
        <taxon>Oxymonadida</taxon>
        <taxon>Streblomastigidae</taxon>
        <taxon>Streblomastix</taxon>
    </lineage>
</organism>
<evidence type="ECO:0000256" key="1">
    <source>
        <dbReference type="SAM" id="MobiDB-lite"/>
    </source>
</evidence>
<feature type="compositionally biased region" description="Basic and acidic residues" evidence="1">
    <location>
        <begin position="611"/>
        <end position="635"/>
    </location>
</feature>
<dbReference type="AlphaFoldDB" id="A0A5J4WCE3"/>
<reference evidence="3 4" key="1">
    <citation type="submission" date="2019-03" db="EMBL/GenBank/DDBJ databases">
        <title>Single cell metagenomics reveals metabolic interactions within the superorganism composed of flagellate Streblomastix strix and complex community of Bacteroidetes bacteria on its surface.</title>
        <authorList>
            <person name="Treitli S.C."/>
            <person name="Kolisko M."/>
            <person name="Husnik F."/>
            <person name="Keeling P."/>
            <person name="Hampl V."/>
        </authorList>
    </citation>
    <scope>NUCLEOTIDE SEQUENCE [LARGE SCALE GENOMIC DNA]</scope>
    <source>
        <strain evidence="3">ST1C</strain>
    </source>
</reference>
<accession>A0A5J4WCE3</accession>
<evidence type="ECO:0000256" key="2">
    <source>
        <dbReference type="SAM" id="Phobius"/>
    </source>
</evidence>
<keyword evidence="2" id="KW-0472">Membrane</keyword>
<keyword evidence="2" id="KW-0812">Transmembrane</keyword>
<feature type="region of interest" description="Disordered" evidence="1">
    <location>
        <begin position="606"/>
        <end position="635"/>
    </location>
</feature>
<gene>
    <name evidence="3" type="ORF">EZS28_011975</name>
</gene>
<name>A0A5J4WCE3_9EUKA</name>
<dbReference type="Proteomes" id="UP000324800">
    <property type="component" value="Unassembled WGS sequence"/>
</dbReference>
<feature type="non-terminal residue" evidence="3">
    <location>
        <position position="1"/>
    </location>
</feature>
<evidence type="ECO:0000313" key="4">
    <source>
        <dbReference type="Proteomes" id="UP000324800"/>
    </source>
</evidence>
<feature type="region of interest" description="Disordered" evidence="1">
    <location>
        <begin position="125"/>
        <end position="155"/>
    </location>
</feature>
<comment type="caution">
    <text evidence="3">The sequence shown here is derived from an EMBL/GenBank/DDBJ whole genome shotgun (WGS) entry which is preliminary data.</text>
</comment>